<feature type="compositionally biased region" description="Gly residues" evidence="1">
    <location>
        <begin position="80"/>
        <end position="90"/>
    </location>
</feature>
<feature type="compositionally biased region" description="Basic and acidic residues" evidence="1">
    <location>
        <begin position="91"/>
        <end position="107"/>
    </location>
</feature>
<evidence type="ECO:0000313" key="3">
    <source>
        <dbReference type="Proteomes" id="UP000553632"/>
    </source>
</evidence>
<gene>
    <name evidence="2" type="ORF">FOZ63_025463</name>
</gene>
<dbReference type="EMBL" id="JABANO010009449">
    <property type="protein sequence ID" value="KAF4746825.1"/>
    <property type="molecule type" value="Genomic_DNA"/>
</dbReference>
<accession>A0A7J6TP30</accession>
<feature type="compositionally biased region" description="Polar residues" evidence="1">
    <location>
        <begin position="120"/>
        <end position="136"/>
    </location>
</feature>
<sequence length="275" mass="29533">MRRETVDGISRCILQPNRQGGSSKSTPSNRVVRLTAAAGAVATPGSSRKRPGSSESVDDRPSPSHSSNKKLRSSSTAAVGGAGTPPGYGYRGERRRIAELDKPREDSSETGLVSLECSDSWGSDSNHSPRSVTIEGSPSHHQDHQDNHVRQEEGGEEAVDEAPPSLSPDIITSIKSFVFEEFSEPEEENSEERLSTIAEVGQVLLEDASKYANKETMLAELGDLTSIIGGEEAVERFVDHLLELRKGILAEGRAPQSTTPRSAVVRTDASPKADM</sequence>
<evidence type="ECO:0000313" key="2">
    <source>
        <dbReference type="EMBL" id="KAF4746825.1"/>
    </source>
</evidence>
<feature type="compositionally biased region" description="Basic and acidic residues" evidence="1">
    <location>
        <begin position="138"/>
        <end position="153"/>
    </location>
</feature>
<feature type="compositionally biased region" description="Polar residues" evidence="1">
    <location>
        <begin position="16"/>
        <end position="29"/>
    </location>
</feature>
<dbReference type="AlphaFoldDB" id="A0A7J6TP30"/>
<reference evidence="2 3" key="1">
    <citation type="submission" date="2020-04" db="EMBL/GenBank/DDBJ databases">
        <title>Perkinsus olseni comparative genomics.</title>
        <authorList>
            <person name="Bogema D.R."/>
        </authorList>
    </citation>
    <scope>NUCLEOTIDE SEQUENCE [LARGE SCALE GENOMIC DNA]</scope>
    <source>
        <strain evidence="2 3">ATCC PRA-207</strain>
    </source>
</reference>
<proteinExistence type="predicted"/>
<protein>
    <submittedName>
        <fullName evidence="2">Uncharacterized protein</fullName>
    </submittedName>
</protein>
<dbReference type="OMA" id="YANKETM"/>
<evidence type="ECO:0000256" key="1">
    <source>
        <dbReference type="SAM" id="MobiDB-lite"/>
    </source>
</evidence>
<comment type="caution">
    <text evidence="2">The sequence shown here is derived from an EMBL/GenBank/DDBJ whole genome shotgun (WGS) entry which is preliminary data.</text>
</comment>
<feature type="region of interest" description="Disordered" evidence="1">
    <location>
        <begin position="250"/>
        <end position="275"/>
    </location>
</feature>
<dbReference type="Proteomes" id="UP000553632">
    <property type="component" value="Unassembled WGS sequence"/>
</dbReference>
<name>A0A7J6TP30_PEROL</name>
<keyword evidence="3" id="KW-1185">Reference proteome</keyword>
<feature type="region of interest" description="Disordered" evidence="1">
    <location>
        <begin position="1"/>
        <end position="167"/>
    </location>
</feature>
<organism evidence="2 3">
    <name type="scientific">Perkinsus olseni</name>
    <name type="common">Perkinsus atlanticus</name>
    <dbReference type="NCBI Taxonomy" id="32597"/>
    <lineage>
        <taxon>Eukaryota</taxon>
        <taxon>Sar</taxon>
        <taxon>Alveolata</taxon>
        <taxon>Perkinsozoa</taxon>
        <taxon>Perkinsea</taxon>
        <taxon>Perkinsida</taxon>
        <taxon>Perkinsidae</taxon>
        <taxon>Perkinsus</taxon>
    </lineage>
</organism>